<sequence>MLRDANNGYKAFASFERDQGKLKVSVLQDARGQAREAVNVALKLFWGSPPVESLNWIPFKLITPENAAEFK</sequence>
<keyword evidence="2" id="KW-1185">Reference proteome</keyword>
<dbReference type="RefSeq" id="WP_110187062.1">
    <property type="nucleotide sequence ID" value="NZ_CP177354.1"/>
</dbReference>
<accession>A0ABX5M1E8</accession>
<dbReference type="SUPFAM" id="SSF53822">
    <property type="entry name" value="Periplasmic binding protein-like I"/>
    <property type="match status" value="1"/>
</dbReference>
<dbReference type="EMBL" id="LAPT01000039">
    <property type="protein sequence ID" value="PXF31553.1"/>
    <property type="molecule type" value="Genomic_DNA"/>
</dbReference>
<dbReference type="InterPro" id="IPR028082">
    <property type="entry name" value="Peripla_BP_I"/>
</dbReference>
<dbReference type="Proteomes" id="UP000248090">
    <property type="component" value="Unassembled WGS sequence"/>
</dbReference>
<dbReference type="Gene3D" id="3.40.50.2300">
    <property type="match status" value="1"/>
</dbReference>
<evidence type="ECO:0000313" key="1">
    <source>
        <dbReference type="EMBL" id="PXF31553.1"/>
    </source>
</evidence>
<reference evidence="1 2" key="1">
    <citation type="submission" date="2015-03" db="EMBL/GenBank/DDBJ databases">
        <authorList>
            <person name="Krishnan R."/>
            <person name="Midha S."/>
            <person name="Patil P.B."/>
            <person name="Rameshkumar N."/>
        </authorList>
    </citation>
    <scope>NUCLEOTIDE SEQUENCE [LARGE SCALE GENOMIC DNA]</scope>
    <source>
        <strain evidence="1 2">L1E11</strain>
    </source>
</reference>
<protein>
    <recommendedName>
        <fullName evidence="3">TonB C-terminal domain-containing protein</fullName>
    </recommendedName>
</protein>
<evidence type="ECO:0000313" key="2">
    <source>
        <dbReference type="Proteomes" id="UP000248090"/>
    </source>
</evidence>
<name>A0ABX5M1E8_9GAMM</name>
<organism evidence="1 2">
    <name type="scientific">Pokkaliibacter plantistimulans</name>
    <dbReference type="NCBI Taxonomy" id="1635171"/>
    <lineage>
        <taxon>Bacteria</taxon>
        <taxon>Pseudomonadati</taxon>
        <taxon>Pseudomonadota</taxon>
        <taxon>Gammaproteobacteria</taxon>
        <taxon>Oceanospirillales</taxon>
        <taxon>Balneatrichaceae</taxon>
        <taxon>Pokkaliibacter</taxon>
    </lineage>
</organism>
<comment type="caution">
    <text evidence="1">The sequence shown here is derived from an EMBL/GenBank/DDBJ whole genome shotgun (WGS) entry which is preliminary data.</text>
</comment>
<evidence type="ECO:0008006" key="3">
    <source>
        <dbReference type="Google" id="ProtNLM"/>
    </source>
</evidence>
<gene>
    <name evidence="1" type="ORF">WH50_09310</name>
</gene>
<proteinExistence type="predicted"/>